<protein>
    <submittedName>
        <fullName evidence="2">Uncharacterized protein YbjT (DUF2867 family)</fullName>
    </submittedName>
</protein>
<dbReference type="Gene3D" id="3.90.25.10">
    <property type="entry name" value="UDP-galactose 4-epimerase, domain 1"/>
    <property type="match status" value="1"/>
</dbReference>
<dbReference type="InterPro" id="IPR008030">
    <property type="entry name" value="NmrA-like"/>
</dbReference>
<dbReference type="PANTHER" id="PTHR47129:SF1">
    <property type="entry name" value="NMRA-LIKE DOMAIN-CONTAINING PROTEIN"/>
    <property type="match status" value="1"/>
</dbReference>
<proteinExistence type="predicted"/>
<dbReference type="CDD" id="cd05269">
    <property type="entry name" value="TMR_SDR_a"/>
    <property type="match status" value="1"/>
</dbReference>
<dbReference type="OrthoDB" id="339107at2"/>
<dbReference type="InterPro" id="IPR052718">
    <property type="entry name" value="NmrA-type_oxidoreductase"/>
</dbReference>
<dbReference type="SUPFAM" id="SSF51735">
    <property type="entry name" value="NAD(P)-binding Rossmann-fold domains"/>
    <property type="match status" value="1"/>
</dbReference>
<organism evidence="2 3">
    <name type="scientific">Cohnella lupini</name>
    <dbReference type="NCBI Taxonomy" id="1294267"/>
    <lineage>
        <taxon>Bacteria</taxon>
        <taxon>Bacillati</taxon>
        <taxon>Bacillota</taxon>
        <taxon>Bacilli</taxon>
        <taxon>Bacillales</taxon>
        <taxon>Paenibacillaceae</taxon>
        <taxon>Cohnella</taxon>
    </lineage>
</organism>
<dbReference type="Pfam" id="PF05368">
    <property type="entry name" value="NmrA"/>
    <property type="match status" value="1"/>
</dbReference>
<accession>A0A3D9I2S1</accession>
<sequence>MIIVTGANGNLGRGVVEQLLKRIPAEQIGVSVRDVGQAQDLEERGVRVRHGDFAEAESLLNAFEGASQVLLVSTGILGDAGISQHQTAIDTAKKSGAGRVLYTSHMGSSSTSYFPPMVHHAATEDLLEQSGMRHTSLRNGFYASSLVRLIGDAVTTGELIVPEDGPIAWTTHSDLAQATEVILTGKNWDGPSPNLTASEAIDMEGVAAMVSDIVGRPIYRKVLTDEAYRAYLTAQGFPEARIAITLGLFLASRNGDFAQTSDALADLIGRPPVTLRDFLKESLPL</sequence>
<gene>
    <name evidence="2" type="ORF">DFP95_11514</name>
</gene>
<dbReference type="RefSeq" id="WP_115994555.1">
    <property type="nucleotide sequence ID" value="NZ_QRDY01000015.1"/>
</dbReference>
<dbReference type="Proteomes" id="UP000256869">
    <property type="component" value="Unassembled WGS sequence"/>
</dbReference>
<dbReference type="Gene3D" id="3.40.50.720">
    <property type="entry name" value="NAD(P)-binding Rossmann-like Domain"/>
    <property type="match status" value="1"/>
</dbReference>
<feature type="domain" description="NmrA-like" evidence="1">
    <location>
        <begin position="2"/>
        <end position="237"/>
    </location>
</feature>
<dbReference type="InterPro" id="IPR036291">
    <property type="entry name" value="NAD(P)-bd_dom_sf"/>
</dbReference>
<dbReference type="PANTHER" id="PTHR47129">
    <property type="entry name" value="QUINONE OXIDOREDUCTASE 2"/>
    <property type="match status" value="1"/>
</dbReference>
<comment type="caution">
    <text evidence="2">The sequence shown here is derived from an EMBL/GenBank/DDBJ whole genome shotgun (WGS) entry which is preliminary data.</text>
</comment>
<evidence type="ECO:0000313" key="3">
    <source>
        <dbReference type="Proteomes" id="UP000256869"/>
    </source>
</evidence>
<dbReference type="EMBL" id="QRDY01000015">
    <property type="protein sequence ID" value="RED55951.1"/>
    <property type="molecule type" value="Genomic_DNA"/>
</dbReference>
<reference evidence="2 3" key="1">
    <citation type="submission" date="2018-07" db="EMBL/GenBank/DDBJ databases">
        <title>Genomic Encyclopedia of Type Strains, Phase III (KMG-III): the genomes of soil and plant-associated and newly described type strains.</title>
        <authorList>
            <person name="Whitman W."/>
        </authorList>
    </citation>
    <scope>NUCLEOTIDE SEQUENCE [LARGE SCALE GENOMIC DNA]</scope>
    <source>
        <strain evidence="2 3">CECT 8236</strain>
    </source>
</reference>
<name>A0A3D9I2S1_9BACL</name>
<evidence type="ECO:0000313" key="2">
    <source>
        <dbReference type="EMBL" id="RED55951.1"/>
    </source>
</evidence>
<keyword evidence="3" id="KW-1185">Reference proteome</keyword>
<dbReference type="AlphaFoldDB" id="A0A3D9I2S1"/>
<evidence type="ECO:0000259" key="1">
    <source>
        <dbReference type="Pfam" id="PF05368"/>
    </source>
</evidence>